<evidence type="ECO:0000256" key="3">
    <source>
        <dbReference type="PIRSR" id="PIRSR004848-1"/>
    </source>
</evidence>
<dbReference type="CDD" id="cd00635">
    <property type="entry name" value="PLPDE_III_YBL036c_like"/>
    <property type="match status" value="1"/>
</dbReference>
<dbReference type="HAMAP" id="MF_02087">
    <property type="entry name" value="PLP_homeostasis"/>
    <property type="match status" value="1"/>
</dbReference>
<sequence length="263" mass="26839">MTTGATELAERLARVRARIAAAESAAGRPAGSVRLLLATKTQDAATVRAAVLADIAGAATTAGAARRVLLGENRVQELVAKAPGLADLAPELHLIGPLQSNKVNAALRWATCVQSVDSPALAERLARRCADADRTLDVLVQVNVSGEPTKHGAAPQDALDVVRAVAGHDRLRLRGFMTVGANSPDERVVRAGYAALRDLRDKVAGSGEAGTADAVELSMGMSRDLEAAVAEGATMVRVGTAVFGARPAPTADPAPAADPGPAA</sequence>
<dbReference type="Pfam" id="PF01168">
    <property type="entry name" value="Ala_racemase_N"/>
    <property type="match status" value="1"/>
</dbReference>
<evidence type="ECO:0000313" key="6">
    <source>
        <dbReference type="EMBL" id="GIG37366.1"/>
    </source>
</evidence>
<dbReference type="InterPro" id="IPR001608">
    <property type="entry name" value="Ala_racemase_N"/>
</dbReference>
<comment type="caution">
    <text evidence="6">The sequence shown here is derived from an EMBL/GenBank/DDBJ whole genome shotgun (WGS) entry which is preliminary data.</text>
</comment>
<organism evidence="6 7">
    <name type="scientific">Cellulomonas pakistanensis</name>
    <dbReference type="NCBI Taxonomy" id="992287"/>
    <lineage>
        <taxon>Bacteria</taxon>
        <taxon>Bacillati</taxon>
        <taxon>Actinomycetota</taxon>
        <taxon>Actinomycetes</taxon>
        <taxon>Micrococcales</taxon>
        <taxon>Cellulomonadaceae</taxon>
        <taxon>Cellulomonas</taxon>
    </lineage>
</organism>
<dbReference type="Gene3D" id="3.20.20.10">
    <property type="entry name" value="Alanine racemase"/>
    <property type="match status" value="1"/>
</dbReference>
<dbReference type="InterPro" id="IPR011078">
    <property type="entry name" value="PyrdxlP_homeostasis"/>
</dbReference>
<evidence type="ECO:0000313" key="7">
    <source>
        <dbReference type="Proteomes" id="UP000642125"/>
    </source>
</evidence>
<reference evidence="6" key="1">
    <citation type="submission" date="2021-01" db="EMBL/GenBank/DDBJ databases">
        <title>Whole genome shotgun sequence of Cellulomonas pakistanensis NBRC 110800.</title>
        <authorList>
            <person name="Komaki H."/>
            <person name="Tamura T."/>
        </authorList>
    </citation>
    <scope>NUCLEOTIDE SEQUENCE</scope>
    <source>
        <strain evidence="6">NBRC 110800</strain>
    </source>
</reference>
<dbReference type="Proteomes" id="UP000642125">
    <property type="component" value="Unassembled WGS sequence"/>
</dbReference>
<dbReference type="NCBIfam" id="TIGR00044">
    <property type="entry name" value="YggS family pyridoxal phosphate-dependent enzyme"/>
    <property type="match status" value="1"/>
</dbReference>
<evidence type="ECO:0000256" key="1">
    <source>
        <dbReference type="ARBA" id="ARBA00022898"/>
    </source>
</evidence>
<evidence type="ECO:0000256" key="2">
    <source>
        <dbReference type="HAMAP-Rule" id="MF_02087"/>
    </source>
</evidence>
<evidence type="ECO:0000256" key="4">
    <source>
        <dbReference type="RuleBase" id="RU004514"/>
    </source>
</evidence>
<proteinExistence type="inferred from homology"/>
<comment type="cofactor">
    <cofactor evidence="3">
        <name>pyridoxal 5'-phosphate</name>
        <dbReference type="ChEBI" id="CHEBI:597326"/>
    </cofactor>
</comment>
<protein>
    <recommendedName>
        <fullName evidence="2">Pyridoxal phosphate homeostasis protein</fullName>
        <shortName evidence="2">PLP homeostasis protein</shortName>
    </recommendedName>
</protein>
<accession>A0A919PCX2</accession>
<dbReference type="PANTHER" id="PTHR10146">
    <property type="entry name" value="PROLINE SYNTHETASE CO-TRANSCRIBED BACTERIAL HOMOLOG PROTEIN"/>
    <property type="match status" value="1"/>
</dbReference>
<feature type="modified residue" description="N6-(pyridoxal phosphate)lysine" evidence="2 3">
    <location>
        <position position="40"/>
    </location>
</feature>
<dbReference type="RefSeq" id="WP_203669360.1">
    <property type="nucleotide sequence ID" value="NZ_BONO01000022.1"/>
</dbReference>
<comment type="similarity">
    <text evidence="2 4">Belongs to the pyridoxal phosphate-binding protein YggS/PROSC family.</text>
</comment>
<evidence type="ECO:0000259" key="5">
    <source>
        <dbReference type="Pfam" id="PF01168"/>
    </source>
</evidence>
<keyword evidence="1 2" id="KW-0663">Pyridoxal phosphate</keyword>
<feature type="domain" description="Alanine racemase N-terminal" evidence="5">
    <location>
        <begin position="53"/>
        <end position="247"/>
    </location>
</feature>
<dbReference type="PIRSF" id="PIRSF004848">
    <property type="entry name" value="YBL036c_PLPDEIII"/>
    <property type="match status" value="1"/>
</dbReference>
<dbReference type="PANTHER" id="PTHR10146:SF14">
    <property type="entry name" value="PYRIDOXAL PHOSPHATE HOMEOSTASIS PROTEIN"/>
    <property type="match status" value="1"/>
</dbReference>
<dbReference type="SUPFAM" id="SSF51419">
    <property type="entry name" value="PLP-binding barrel"/>
    <property type="match status" value="1"/>
</dbReference>
<gene>
    <name evidence="6" type="ORF">Cpa01nite_27470</name>
</gene>
<dbReference type="InterPro" id="IPR029066">
    <property type="entry name" value="PLP-binding_barrel"/>
</dbReference>
<name>A0A919PCX2_9CELL</name>
<keyword evidence="7" id="KW-1185">Reference proteome</keyword>
<dbReference type="AlphaFoldDB" id="A0A919PCX2"/>
<dbReference type="EMBL" id="BONO01000022">
    <property type="protein sequence ID" value="GIG37366.1"/>
    <property type="molecule type" value="Genomic_DNA"/>
</dbReference>
<dbReference type="GO" id="GO:0030170">
    <property type="term" value="F:pyridoxal phosphate binding"/>
    <property type="evidence" value="ECO:0007669"/>
    <property type="project" value="UniProtKB-UniRule"/>
</dbReference>
<comment type="function">
    <text evidence="2">Pyridoxal 5'-phosphate (PLP)-binding protein, which is involved in PLP homeostasis.</text>
</comment>